<dbReference type="InterPro" id="IPR001254">
    <property type="entry name" value="Trypsin_dom"/>
</dbReference>
<keyword evidence="3" id="KW-1185">Reference proteome</keyword>
<feature type="domain" description="Peptidase S1" evidence="1">
    <location>
        <begin position="69"/>
        <end position="327"/>
    </location>
</feature>
<dbReference type="Gene3D" id="2.40.10.10">
    <property type="entry name" value="Trypsin-like serine proteases"/>
    <property type="match status" value="2"/>
</dbReference>
<name>A0AAD4R336_9BILA</name>
<dbReference type="InterPro" id="IPR043504">
    <property type="entry name" value="Peptidase_S1_PA_chymotrypsin"/>
</dbReference>
<accession>A0AAD4R336</accession>
<reference evidence="2" key="1">
    <citation type="submission" date="2022-01" db="EMBL/GenBank/DDBJ databases">
        <title>Genome Sequence Resource for Two Populations of Ditylenchus destructor, the Migratory Endoparasitic Phytonematode.</title>
        <authorList>
            <person name="Zhang H."/>
            <person name="Lin R."/>
            <person name="Xie B."/>
        </authorList>
    </citation>
    <scope>NUCLEOTIDE SEQUENCE</scope>
    <source>
        <strain evidence="2">BazhouSP</strain>
    </source>
</reference>
<dbReference type="SUPFAM" id="SSF50494">
    <property type="entry name" value="Trypsin-like serine proteases"/>
    <property type="match status" value="1"/>
</dbReference>
<organism evidence="2 3">
    <name type="scientific">Ditylenchus destructor</name>
    <dbReference type="NCBI Taxonomy" id="166010"/>
    <lineage>
        <taxon>Eukaryota</taxon>
        <taxon>Metazoa</taxon>
        <taxon>Ecdysozoa</taxon>
        <taxon>Nematoda</taxon>
        <taxon>Chromadorea</taxon>
        <taxon>Rhabditida</taxon>
        <taxon>Tylenchina</taxon>
        <taxon>Tylenchomorpha</taxon>
        <taxon>Sphaerularioidea</taxon>
        <taxon>Anguinidae</taxon>
        <taxon>Anguininae</taxon>
        <taxon>Ditylenchus</taxon>
    </lineage>
</organism>
<gene>
    <name evidence="2" type="ORF">DdX_12888</name>
</gene>
<evidence type="ECO:0000313" key="2">
    <source>
        <dbReference type="EMBL" id="KAI1706678.1"/>
    </source>
</evidence>
<evidence type="ECO:0000259" key="1">
    <source>
        <dbReference type="PROSITE" id="PS50240"/>
    </source>
</evidence>
<dbReference type="Pfam" id="PF00089">
    <property type="entry name" value="Trypsin"/>
    <property type="match status" value="1"/>
</dbReference>
<dbReference type="GO" id="GO:0006508">
    <property type="term" value="P:proteolysis"/>
    <property type="evidence" value="ECO:0007669"/>
    <property type="project" value="InterPro"/>
</dbReference>
<dbReference type="GO" id="GO:0004252">
    <property type="term" value="F:serine-type endopeptidase activity"/>
    <property type="evidence" value="ECO:0007669"/>
    <property type="project" value="InterPro"/>
</dbReference>
<dbReference type="InterPro" id="IPR009003">
    <property type="entry name" value="Peptidase_S1_PA"/>
</dbReference>
<dbReference type="Proteomes" id="UP001201812">
    <property type="component" value="Unassembled WGS sequence"/>
</dbReference>
<sequence length="348" mass="37942">MRRMASTHGAPTPSSLSVLFPLFHKATSQLTPINVSDTKLIPAELNQLYKSIKIGNFSIEQPSVIHERVIGGLPVTAGDKFIFSAVLAEINPHNPAERSALCGATFISRRHLVTAKHCLIDSNGQYTHPTLFAGGVCLMKDLSVNCPKSDMEKLDMYAIAYDTHPIENAQKYDFAIIILKKDVPSKYSKRIGAAVFEYAKGQSQSLIIGQGWGVSDRATQLSSAHQLKVTLSTVNAGYTAGCIPKRDDPSDLLFCGYSVDDNRDDSLAGGDSGSGAIVKMAYTEQYILLGILVSGYPYTNPRTGLQQTQSEFLEIVNYLYPICQVTGVCPIQAPDTLKLEMRTFKVPS</sequence>
<dbReference type="PROSITE" id="PS50240">
    <property type="entry name" value="TRYPSIN_DOM"/>
    <property type="match status" value="1"/>
</dbReference>
<comment type="caution">
    <text evidence="2">The sequence shown here is derived from an EMBL/GenBank/DDBJ whole genome shotgun (WGS) entry which is preliminary data.</text>
</comment>
<dbReference type="AlphaFoldDB" id="A0AAD4R336"/>
<proteinExistence type="predicted"/>
<protein>
    <submittedName>
        <fullName evidence="2">Trypsin domain-containing protein</fullName>
    </submittedName>
</protein>
<evidence type="ECO:0000313" key="3">
    <source>
        <dbReference type="Proteomes" id="UP001201812"/>
    </source>
</evidence>
<dbReference type="EMBL" id="JAKKPZ010000046">
    <property type="protein sequence ID" value="KAI1706678.1"/>
    <property type="molecule type" value="Genomic_DNA"/>
</dbReference>